<evidence type="ECO:0000313" key="2">
    <source>
        <dbReference type="Proteomes" id="UP001148629"/>
    </source>
</evidence>
<reference evidence="1" key="1">
    <citation type="submission" date="2022-08" db="EMBL/GenBank/DDBJ databases">
        <title>Genome Sequence of Fusarium decemcellulare.</title>
        <authorList>
            <person name="Buettner E."/>
        </authorList>
    </citation>
    <scope>NUCLEOTIDE SEQUENCE</scope>
    <source>
        <strain evidence="1">Babe19</strain>
    </source>
</reference>
<dbReference type="EMBL" id="JANRMS010003708">
    <property type="protein sequence ID" value="KAJ3516007.1"/>
    <property type="molecule type" value="Genomic_DNA"/>
</dbReference>
<organism evidence="1 2">
    <name type="scientific">Fusarium decemcellulare</name>
    <dbReference type="NCBI Taxonomy" id="57161"/>
    <lineage>
        <taxon>Eukaryota</taxon>
        <taxon>Fungi</taxon>
        <taxon>Dikarya</taxon>
        <taxon>Ascomycota</taxon>
        <taxon>Pezizomycotina</taxon>
        <taxon>Sordariomycetes</taxon>
        <taxon>Hypocreomycetidae</taxon>
        <taxon>Hypocreales</taxon>
        <taxon>Nectriaceae</taxon>
        <taxon>Fusarium</taxon>
        <taxon>Fusarium decemcellulare species complex</taxon>
    </lineage>
</organism>
<sequence>MVIIKIDIFFDFVCAWCYIGKRQLDTAISLYQKTYPGGKSDRFAIFWRPYYLNYGPSTHSVDKQEVADQRLDGMSTEQREKLYKRMNQIGRSVGINFKGGGKIGDTQLAHKLARLGSTLEPRIENVIIEGIFQAHHELEKDITDRQVLLEITVNAGVSAEAVDEYLDSGEEAEHVDQEAKENKEYLAGSGVPAFEIQGERLDGQPDTEDFMAAFIKAREAAQ</sequence>
<protein>
    <submittedName>
        <fullName evidence="1">Uncharacterized protein</fullName>
    </submittedName>
</protein>
<proteinExistence type="predicted"/>
<accession>A0ACC1RH74</accession>
<keyword evidence="2" id="KW-1185">Reference proteome</keyword>
<dbReference type="Proteomes" id="UP001148629">
    <property type="component" value="Unassembled WGS sequence"/>
</dbReference>
<name>A0ACC1RH74_9HYPO</name>
<gene>
    <name evidence="1" type="ORF">NM208_g14902</name>
</gene>
<evidence type="ECO:0000313" key="1">
    <source>
        <dbReference type="EMBL" id="KAJ3516007.1"/>
    </source>
</evidence>
<comment type="caution">
    <text evidence="1">The sequence shown here is derived from an EMBL/GenBank/DDBJ whole genome shotgun (WGS) entry which is preliminary data.</text>
</comment>